<gene>
    <name evidence="6" type="ORF">IDH45_18740</name>
</gene>
<dbReference type="Gene3D" id="3.40.190.10">
    <property type="entry name" value="Periplasmic binding protein-like II"/>
    <property type="match status" value="1"/>
</dbReference>
<evidence type="ECO:0000313" key="7">
    <source>
        <dbReference type="Proteomes" id="UP000639396"/>
    </source>
</evidence>
<evidence type="ECO:0000256" key="5">
    <source>
        <dbReference type="SAM" id="SignalP"/>
    </source>
</evidence>
<reference evidence="6" key="1">
    <citation type="submission" date="2020-09" db="EMBL/GenBank/DDBJ databases">
        <title>A novel bacterium of genus Paenibacillus, isolated from South China Sea.</title>
        <authorList>
            <person name="Huang H."/>
            <person name="Mo K."/>
            <person name="Hu Y."/>
        </authorList>
    </citation>
    <scope>NUCLEOTIDE SEQUENCE</scope>
    <source>
        <strain evidence="6">IB182363</strain>
    </source>
</reference>
<feature type="coiled-coil region" evidence="4">
    <location>
        <begin position="419"/>
        <end position="446"/>
    </location>
</feature>
<accession>A0A927CC47</accession>
<dbReference type="RefSeq" id="WP_190929654.1">
    <property type="nucleotide sequence ID" value="NZ_JACXJA010000026.1"/>
</dbReference>
<evidence type="ECO:0000256" key="2">
    <source>
        <dbReference type="ARBA" id="ARBA00022448"/>
    </source>
</evidence>
<dbReference type="InterPro" id="IPR006059">
    <property type="entry name" value="SBP"/>
</dbReference>
<dbReference type="EMBL" id="JACXJA010000026">
    <property type="protein sequence ID" value="MBD2864027.1"/>
    <property type="molecule type" value="Genomic_DNA"/>
</dbReference>
<keyword evidence="2" id="KW-0813">Transport</keyword>
<dbReference type="Pfam" id="PF01547">
    <property type="entry name" value="SBP_bac_1"/>
    <property type="match status" value="1"/>
</dbReference>
<organism evidence="6 7">
    <name type="scientific">Paenibacillus oceani</name>
    <dbReference type="NCBI Taxonomy" id="2772510"/>
    <lineage>
        <taxon>Bacteria</taxon>
        <taxon>Bacillati</taxon>
        <taxon>Bacillota</taxon>
        <taxon>Bacilli</taxon>
        <taxon>Bacillales</taxon>
        <taxon>Paenibacillaceae</taxon>
        <taxon>Paenibacillus</taxon>
    </lineage>
</organism>
<dbReference type="InterPro" id="IPR050490">
    <property type="entry name" value="Bact_solute-bd_prot1"/>
</dbReference>
<comment type="similarity">
    <text evidence="1">Belongs to the bacterial solute-binding protein 1 family.</text>
</comment>
<feature type="signal peptide" evidence="5">
    <location>
        <begin position="1"/>
        <end position="15"/>
    </location>
</feature>
<dbReference type="InterPro" id="IPR006061">
    <property type="entry name" value="SBP_1_CS"/>
</dbReference>
<keyword evidence="4" id="KW-0175">Coiled coil</keyword>
<keyword evidence="7" id="KW-1185">Reference proteome</keyword>
<dbReference type="Proteomes" id="UP000639396">
    <property type="component" value="Unassembled WGS sequence"/>
</dbReference>
<dbReference type="GO" id="GO:0055085">
    <property type="term" value="P:transmembrane transport"/>
    <property type="evidence" value="ECO:0007669"/>
    <property type="project" value="InterPro"/>
</dbReference>
<dbReference type="PANTHER" id="PTHR43649">
    <property type="entry name" value="ARABINOSE-BINDING PROTEIN-RELATED"/>
    <property type="match status" value="1"/>
</dbReference>
<proteinExistence type="inferred from homology"/>
<dbReference type="SUPFAM" id="SSF53850">
    <property type="entry name" value="Periplasmic binding protein-like II"/>
    <property type="match status" value="1"/>
</dbReference>
<evidence type="ECO:0000256" key="4">
    <source>
        <dbReference type="SAM" id="Coils"/>
    </source>
</evidence>
<feature type="chain" id="PRO_5039313521" evidence="5">
    <location>
        <begin position="16"/>
        <end position="448"/>
    </location>
</feature>
<dbReference type="PANTHER" id="PTHR43649:SF12">
    <property type="entry name" value="DIACETYLCHITOBIOSE BINDING PROTEIN DASA"/>
    <property type="match status" value="1"/>
</dbReference>
<evidence type="ECO:0000256" key="3">
    <source>
        <dbReference type="ARBA" id="ARBA00022729"/>
    </source>
</evidence>
<keyword evidence="3 5" id="KW-0732">Signal</keyword>
<name>A0A927CC47_9BACL</name>
<evidence type="ECO:0000256" key="1">
    <source>
        <dbReference type="ARBA" id="ARBA00008520"/>
    </source>
</evidence>
<protein>
    <submittedName>
        <fullName evidence="6">Extracellular solute-binding protein</fullName>
    </submittedName>
</protein>
<comment type="caution">
    <text evidence="6">The sequence shown here is derived from an EMBL/GenBank/DDBJ whole genome shotgun (WGS) entry which is preliminary data.</text>
</comment>
<dbReference type="PROSITE" id="PS01037">
    <property type="entry name" value="SBP_BACTERIAL_1"/>
    <property type="match status" value="1"/>
</dbReference>
<dbReference type="PROSITE" id="PS51257">
    <property type="entry name" value="PROKAR_LIPOPROTEIN"/>
    <property type="match status" value="1"/>
</dbReference>
<evidence type="ECO:0000313" key="6">
    <source>
        <dbReference type="EMBL" id="MBD2864027.1"/>
    </source>
</evidence>
<sequence>MKRGLLLVGISTLMAAVVVGCGGSKSGEETGNQPAKQEEPAAAVKEPVELTIHNPSSGNTTESFMELYGNAIEKKLPNIKLKFLASKDGYSMDKILINKVPLDIFYESDSFLPVRINQYNFQYDISDLIKKYNYDLNRIIPQNLQGVRQLAGGGLYGLPVSTTSLALYYNKELFDKFGVPYPKDGMNWDEVYDLAVKMTRKDGATQYRGLIYILPNIGNMNQFSANYVDPKTGKASLSNDQWKKVLDNFARFYRIPGNELERETTVNNTVLQNYFVKEQTAAMKIDLSTLLKYHEDSGMNWDMVSLPTFKELPGVGPQLSTSFWNITSMSKHKDEAFQVLQFLTSDEFQLEMTKKRMLVPILADPEIRSHFGEDVEFTKKRNVKAVLPERIANPMYLSIHNDAVSKQYMEAFKDVITGVKDSNTALRDAEEKANQTIKQAELQQGARK</sequence>
<dbReference type="AlphaFoldDB" id="A0A927CC47"/>